<evidence type="ECO:0000256" key="12">
    <source>
        <dbReference type="ARBA" id="ARBA00049865"/>
    </source>
</evidence>
<dbReference type="PANTHER" id="PTHR11011:SF119">
    <property type="entry name" value="FATTY ACYL-COA REDUCTASE 1"/>
    <property type="match status" value="1"/>
</dbReference>
<proteinExistence type="inferred from homology"/>
<dbReference type="PANTHER" id="PTHR11011">
    <property type="entry name" value="MALE STERILITY PROTEIN 2-RELATED"/>
    <property type="match status" value="1"/>
</dbReference>
<comment type="catalytic activity">
    <reaction evidence="9">
        <text>octadecanoyl-CoA + 2 NADPH + 2 H(+) = octadecan-1-ol + 2 NADP(+) + CoA</text>
        <dbReference type="Rhea" id="RHEA:36319"/>
        <dbReference type="ChEBI" id="CHEBI:15378"/>
        <dbReference type="ChEBI" id="CHEBI:32154"/>
        <dbReference type="ChEBI" id="CHEBI:57287"/>
        <dbReference type="ChEBI" id="CHEBI:57394"/>
        <dbReference type="ChEBI" id="CHEBI:57783"/>
        <dbReference type="ChEBI" id="CHEBI:58349"/>
        <dbReference type="EC" id="1.2.1.84"/>
    </reaction>
    <physiologicalReaction direction="left-to-right" evidence="9">
        <dbReference type="Rhea" id="RHEA:36320"/>
    </physiologicalReaction>
</comment>
<dbReference type="GO" id="GO:0102965">
    <property type="term" value="F:alcohol-forming long-chain fatty acyl-CoA reductase activity"/>
    <property type="evidence" value="ECO:0007669"/>
    <property type="project" value="UniProtKB-EC"/>
</dbReference>
<dbReference type="Ensembl" id="ENSPSTT00000027198.1">
    <property type="protein sequence ID" value="ENSPSTP00000025852.1"/>
    <property type="gene ID" value="ENSPSTG00000019017.1"/>
</dbReference>
<keyword evidence="15" id="KW-0444">Lipid biosynthesis</keyword>
<reference evidence="17" key="2">
    <citation type="submission" date="2025-09" db="UniProtKB">
        <authorList>
            <consortium name="Ensembl"/>
        </authorList>
    </citation>
    <scope>IDENTIFICATION</scope>
</reference>
<comment type="catalytic activity">
    <reaction evidence="12">
        <text>18-methylnonadecanoyl-CoA + 2 NADPH + 2 H(+) = 18-methylnonadecan-1-ol + 2 NADP(+) + CoA</text>
        <dbReference type="Rhea" id="RHEA:81767"/>
        <dbReference type="ChEBI" id="CHEBI:15378"/>
        <dbReference type="ChEBI" id="CHEBI:57287"/>
        <dbReference type="ChEBI" id="CHEBI:57783"/>
        <dbReference type="ChEBI" id="CHEBI:58349"/>
        <dbReference type="ChEBI" id="CHEBI:84914"/>
        <dbReference type="ChEBI" id="CHEBI:231999"/>
    </reaction>
    <physiologicalReaction direction="left-to-right" evidence="12">
        <dbReference type="Rhea" id="RHEA:81768"/>
    </physiologicalReaction>
</comment>
<dbReference type="InterPro" id="IPR036291">
    <property type="entry name" value="NAD(P)-bd_dom_sf"/>
</dbReference>
<dbReference type="InterPro" id="IPR026055">
    <property type="entry name" value="FAR"/>
</dbReference>
<feature type="domain" description="Thioester reductase (TE)" evidence="16">
    <location>
        <begin position="15"/>
        <end position="64"/>
    </location>
</feature>
<sequence>MVSIPEYYEGKNVLLTGATGFMGKVLLEKLLRSCPKVKAVYVLVRPKAGQTPEARIEEITSCKVCITLSQHGYWSF</sequence>
<dbReference type="GO" id="GO:0080019">
    <property type="term" value="F:alcohol-forming very long-chain fatty acyl-CoA reductase activity"/>
    <property type="evidence" value="ECO:0007669"/>
    <property type="project" value="InterPro"/>
</dbReference>
<dbReference type="Gene3D" id="3.40.50.720">
    <property type="entry name" value="NAD(P)-binding Rossmann-like Domain"/>
    <property type="match status" value="1"/>
</dbReference>
<keyword evidence="5" id="KW-0576">Peroxisome</keyword>
<protein>
    <recommendedName>
        <fullName evidence="15">Fatty acyl-CoA reductase</fullName>
        <ecNumber evidence="15">1.2.1.84</ecNumber>
    </recommendedName>
</protein>
<evidence type="ECO:0000313" key="18">
    <source>
        <dbReference type="Proteomes" id="UP000694428"/>
    </source>
</evidence>
<evidence type="ECO:0000256" key="7">
    <source>
        <dbReference type="ARBA" id="ARBA00047362"/>
    </source>
</evidence>
<evidence type="ECO:0000256" key="4">
    <source>
        <dbReference type="ARBA" id="ARBA00023136"/>
    </source>
</evidence>
<evidence type="ECO:0000256" key="2">
    <source>
        <dbReference type="ARBA" id="ARBA00022692"/>
    </source>
</evidence>
<evidence type="ECO:0000256" key="5">
    <source>
        <dbReference type="ARBA" id="ARBA00023140"/>
    </source>
</evidence>
<dbReference type="InterPro" id="IPR013120">
    <property type="entry name" value="FAR_NAD-bd"/>
</dbReference>
<evidence type="ECO:0000256" key="1">
    <source>
        <dbReference type="ARBA" id="ARBA00004549"/>
    </source>
</evidence>
<evidence type="ECO:0000256" key="11">
    <source>
        <dbReference type="ARBA" id="ARBA00049089"/>
    </source>
</evidence>
<reference evidence="17" key="1">
    <citation type="submission" date="2025-08" db="UniProtKB">
        <authorList>
            <consortium name="Ensembl"/>
        </authorList>
    </citation>
    <scope>IDENTIFICATION</scope>
</reference>
<comment type="similarity">
    <text evidence="15">Belongs to the fatty acyl-CoA reductase family.</text>
</comment>
<dbReference type="Pfam" id="PF07993">
    <property type="entry name" value="NAD_binding_4"/>
    <property type="match status" value="1"/>
</dbReference>
<comment type="catalytic activity">
    <reaction evidence="7">
        <text>(9Z,12Z)-octadecadienoyl-CoA + 2 NADPH + 2 H(+) = (9Z,12Z)-octadecadien-1-ol + 2 NADP(+) + CoA</text>
        <dbReference type="Rhea" id="RHEA:36363"/>
        <dbReference type="ChEBI" id="CHEBI:15378"/>
        <dbReference type="ChEBI" id="CHEBI:57287"/>
        <dbReference type="ChEBI" id="CHEBI:57383"/>
        <dbReference type="ChEBI" id="CHEBI:57783"/>
        <dbReference type="ChEBI" id="CHEBI:58349"/>
        <dbReference type="ChEBI" id="CHEBI:73534"/>
    </reaction>
    <physiologicalReaction direction="left-to-right" evidence="7">
        <dbReference type="Rhea" id="RHEA:36364"/>
    </physiologicalReaction>
</comment>
<comment type="catalytic activity">
    <reaction evidence="8">
        <text>(9Z)-octadecenoyl-CoA + 2 NADPH + 2 H(+) = (9Z)-octadecen-1-ol + 2 NADP(+) + CoA</text>
        <dbReference type="Rhea" id="RHEA:36323"/>
        <dbReference type="ChEBI" id="CHEBI:15378"/>
        <dbReference type="ChEBI" id="CHEBI:57287"/>
        <dbReference type="ChEBI" id="CHEBI:57387"/>
        <dbReference type="ChEBI" id="CHEBI:57783"/>
        <dbReference type="ChEBI" id="CHEBI:58349"/>
        <dbReference type="ChEBI" id="CHEBI:73504"/>
    </reaction>
    <physiologicalReaction direction="left-to-right" evidence="8">
        <dbReference type="Rhea" id="RHEA:36324"/>
    </physiologicalReaction>
</comment>
<keyword evidence="18" id="KW-1185">Reference proteome</keyword>
<evidence type="ECO:0000256" key="13">
    <source>
        <dbReference type="ARBA" id="ARBA00049928"/>
    </source>
</evidence>
<dbReference type="SUPFAM" id="SSF51735">
    <property type="entry name" value="NAD(P)-binding Rossmann-fold domains"/>
    <property type="match status" value="1"/>
</dbReference>
<dbReference type="AlphaFoldDB" id="A0A8C9G7G0"/>
<evidence type="ECO:0000256" key="10">
    <source>
        <dbReference type="ARBA" id="ARBA00048521"/>
    </source>
</evidence>
<comment type="catalytic activity">
    <reaction evidence="13">
        <text>16-methylheptadecanoyl-CoA + 2 NADPH + 2 H(+) = 16-methylheptadecan-1-ol + 2 NADP(+) + CoA</text>
        <dbReference type="Rhea" id="RHEA:81763"/>
        <dbReference type="ChEBI" id="CHEBI:15378"/>
        <dbReference type="ChEBI" id="CHEBI:57287"/>
        <dbReference type="ChEBI" id="CHEBI:57783"/>
        <dbReference type="ChEBI" id="CHEBI:58349"/>
        <dbReference type="ChEBI" id="CHEBI:84911"/>
        <dbReference type="ChEBI" id="CHEBI:231998"/>
    </reaction>
    <physiologicalReaction direction="left-to-right" evidence="13">
        <dbReference type="Rhea" id="RHEA:81764"/>
    </physiologicalReaction>
</comment>
<dbReference type="Proteomes" id="UP000694428">
    <property type="component" value="Unplaced"/>
</dbReference>
<dbReference type="GO" id="GO:0035336">
    <property type="term" value="P:long-chain fatty-acyl-CoA metabolic process"/>
    <property type="evidence" value="ECO:0007669"/>
    <property type="project" value="TreeGrafter"/>
</dbReference>
<evidence type="ECO:0000256" key="15">
    <source>
        <dbReference type="RuleBase" id="RU363097"/>
    </source>
</evidence>
<comment type="function">
    <text evidence="6">Catalyzes the reduction of saturated and unsaturated C16 or C18 fatty acyl-CoA to fatty alcohols. It plays an essential role in the production of ether lipids/plasmalogens which synthesis requires fatty alcohols. In parallel, it is also required for wax monoesters production since fatty alcohols also constitute a substrate for their synthesis.</text>
</comment>
<evidence type="ECO:0000256" key="9">
    <source>
        <dbReference type="ARBA" id="ARBA00047991"/>
    </source>
</evidence>
<comment type="catalytic activity">
    <reaction evidence="11">
        <text>a long-chain fatty acyl-CoA + 2 NADPH + 2 H(+) = a long-chain primary fatty alcohol + 2 NADP(+) + CoA</text>
        <dbReference type="Rhea" id="RHEA:52716"/>
        <dbReference type="ChEBI" id="CHEBI:15378"/>
        <dbReference type="ChEBI" id="CHEBI:57287"/>
        <dbReference type="ChEBI" id="CHEBI:57783"/>
        <dbReference type="ChEBI" id="CHEBI:58349"/>
        <dbReference type="ChEBI" id="CHEBI:77396"/>
        <dbReference type="ChEBI" id="CHEBI:83139"/>
        <dbReference type="EC" id="1.2.1.84"/>
    </reaction>
    <physiologicalReaction direction="left-to-right" evidence="11">
        <dbReference type="Rhea" id="RHEA:52717"/>
    </physiologicalReaction>
</comment>
<evidence type="ECO:0000256" key="3">
    <source>
        <dbReference type="ARBA" id="ARBA00022989"/>
    </source>
</evidence>
<dbReference type="GO" id="GO:0005778">
    <property type="term" value="C:peroxisomal membrane"/>
    <property type="evidence" value="ECO:0007669"/>
    <property type="project" value="UniProtKB-SubCell"/>
</dbReference>
<organism evidence="17 18">
    <name type="scientific">Pavo cristatus</name>
    <name type="common">Indian peafowl</name>
    <name type="synonym">Blue peafowl</name>
    <dbReference type="NCBI Taxonomy" id="9049"/>
    <lineage>
        <taxon>Eukaryota</taxon>
        <taxon>Metazoa</taxon>
        <taxon>Chordata</taxon>
        <taxon>Craniata</taxon>
        <taxon>Vertebrata</taxon>
        <taxon>Euteleostomi</taxon>
        <taxon>Archelosauria</taxon>
        <taxon>Archosauria</taxon>
        <taxon>Dinosauria</taxon>
        <taxon>Saurischia</taxon>
        <taxon>Theropoda</taxon>
        <taxon>Coelurosauria</taxon>
        <taxon>Aves</taxon>
        <taxon>Neognathae</taxon>
        <taxon>Galloanserae</taxon>
        <taxon>Galliformes</taxon>
        <taxon>Phasianidae</taxon>
        <taxon>Phasianinae</taxon>
        <taxon>Pavo</taxon>
    </lineage>
</organism>
<keyword evidence="4" id="KW-0472">Membrane</keyword>
<comment type="catalytic activity">
    <reaction evidence="14">
        <text>eicosanoyl-CoA + 2 NADPH + 2 H(+) = eicosan-1-ol + 2 NADP(+) + CoA</text>
        <dbReference type="Rhea" id="RHEA:81727"/>
        <dbReference type="ChEBI" id="CHEBI:15378"/>
        <dbReference type="ChEBI" id="CHEBI:57287"/>
        <dbReference type="ChEBI" id="CHEBI:57380"/>
        <dbReference type="ChEBI" id="CHEBI:57783"/>
        <dbReference type="ChEBI" id="CHEBI:58349"/>
        <dbReference type="ChEBI" id="CHEBI:75627"/>
    </reaction>
    <physiologicalReaction direction="left-to-right" evidence="14">
        <dbReference type="Rhea" id="RHEA:81728"/>
    </physiologicalReaction>
</comment>
<comment type="subcellular location">
    <subcellularLocation>
        <location evidence="1">Peroxisome membrane</location>
        <topology evidence="1">Single-pass membrane protein</topology>
    </subcellularLocation>
</comment>
<dbReference type="EC" id="1.2.1.84" evidence="15"/>
<evidence type="ECO:0000256" key="14">
    <source>
        <dbReference type="ARBA" id="ARBA00049930"/>
    </source>
</evidence>
<keyword evidence="2" id="KW-0812">Transmembrane</keyword>
<evidence type="ECO:0000256" key="6">
    <source>
        <dbReference type="ARBA" id="ARBA00045581"/>
    </source>
</evidence>
<comment type="catalytic activity">
    <reaction evidence="10">
        <text>hexadecanoyl-CoA + 2 NADPH + 2 H(+) = hexadecan-1-ol + 2 NADP(+) + CoA</text>
        <dbReference type="Rhea" id="RHEA:36315"/>
        <dbReference type="ChEBI" id="CHEBI:15378"/>
        <dbReference type="ChEBI" id="CHEBI:16125"/>
        <dbReference type="ChEBI" id="CHEBI:57287"/>
        <dbReference type="ChEBI" id="CHEBI:57379"/>
        <dbReference type="ChEBI" id="CHEBI:57783"/>
        <dbReference type="ChEBI" id="CHEBI:58349"/>
        <dbReference type="EC" id="1.2.1.84"/>
    </reaction>
    <physiologicalReaction direction="left-to-right" evidence="10">
        <dbReference type="Rhea" id="RHEA:36316"/>
    </physiologicalReaction>
</comment>
<keyword evidence="3" id="KW-1133">Transmembrane helix</keyword>
<accession>A0A8C9G7G0</accession>
<evidence type="ECO:0000259" key="16">
    <source>
        <dbReference type="Pfam" id="PF07993"/>
    </source>
</evidence>
<keyword evidence="15" id="KW-0443">Lipid metabolism</keyword>
<keyword evidence="15" id="KW-0521">NADP</keyword>
<evidence type="ECO:0000313" key="17">
    <source>
        <dbReference type="Ensembl" id="ENSPSTP00000025852.1"/>
    </source>
</evidence>
<evidence type="ECO:0000256" key="8">
    <source>
        <dbReference type="ARBA" id="ARBA00047934"/>
    </source>
</evidence>
<keyword evidence="15" id="KW-0560">Oxidoreductase</keyword>
<name>A0A8C9G7G0_PAVCR</name>
<comment type="function">
    <text evidence="15">Catalyzes the reduction of fatty acyl-CoA to fatty alcohols.</text>
</comment>